<proteinExistence type="predicted"/>
<evidence type="ECO:0000313" key="2">
    <source>
        <dbReference type="EMBL" id="CAL5220042.1"/>
    </source>
</evidence>
<dbReference type="EMBL" id="CAXHTA020000002">
    <property type="protein sequence ID" value="CAL5220042.1"/>
    <property type="molecule type" value="Genomic_DNA"/>
</dbReference>
<organism evidence="2 3">
    <name type="scientific">Coccomyxa viridis</name>
    <dbReference type="NCBI Taxonomy" id="1274662"/>
    <lineage>
        <taxon>Eukaryota</taxon>
        <taxon>Viridiplantae</taxon>
        <taxon>Chlorophyta</taxon>
        <taxon>core chlorophytes</taxon>
        <taxon>Trebouxiophyceae</taxon>
        <taxon>Trebouxiophyceae incertae sedis</taxon>
        <taxon>Coccomyxaceae</taxon>
        <taxon>Coccomyxa</taxon>
    </lineage>
</organism>
<gene>
    <name evidence="2" type="primary">g1989</name>
    <name evidence="2" type="ORF">VP750_LOCUS1701</name>
</gene>
<feature type="region of interest" description="Disordered" evidence="1">
    <location>
        <begin position="278"/>
        <end position="298"/>
    </location>
</feature>
<reference evidence="2 3" key="1">
    <citation type="submission" date="2024-06" db="EMBL/GenBank/DDBJ databases">
        <authorList>
            <person name="Kraege A."/>
            <person name="Thomma B."/>
        </authorList>
    </citation>
    <scope>NUCLEOTIDE SEQUENCE [LARGE SCALE GENOMIC DNA]</scope>
</reference>
<sequence length="333" mass="37376">MQAALELCLRKHTLPRSVTLQLTRARLLSTGIGGLRAADGSATDQHAETSVGARHADVAQEQSQPAFAGQPTSGLLSQQRQQERLQRLQHDARLQNQGAAPSELASASDSRQSGFMVRLARLGCAISRRDVRRFFRDFDIDDNSIRPQYNWGSHVVRAYWVFFKTEEERRRALAMSGQYLGPNPAMILKENDVYDLSQALQRAPGASHSRGRTVLVENLSYSTSLSGLLRQFEGFHMQEHAATLLEAAASEQHKGERVSGSELRDRRRVVADTRLPSKKMAHRLPEGGRSESAGDRKARAVVRFKTTEEAYRAVRQMNRTYVTNDCINMRVLY</sequence>
<evidence type="ECO:0000256" key="1">
    <source>
        <dbReference type="SAM" id="MobiDB-lite"/>
    </source>
</evidence>
<name>A0ABP1FPP8_9CHLO</name>
<dbReference type="InterPro" id="IPR035979">
    <property type="entry name" value="RBD_domain_sf"/>
</dbReference>
<dbReference type="SUPFAM" id="SSF54928">
    <property type="entry name" value="RNA-binding domain, RBD"/>
    <property type="match status" value="2"/>
</dbReference>
<dbReference type="Gene3D" id="3.30.70.330">
    <property type="match status" value="2"/>
</dbReference>
<evidence type="ECO:0000313" key="3">
    <source>
        <dbReference type="Proteomes" id="UP001497392"/>
    </source>
</evidence>
<feature type="compositionally biased region" description="Basic and acidic residues" evidence="1">
    <location>
        <begin position="283"/>
        <end position="298"/>
    </location>
</feature>
<accession>A0ABP1FPP8</accession>
<comment type="caution">
    <text evidence="2">The sequence shown here is derived from an EMBL/GenBank/DDBJ whole genome shotgun (WGS) entry which is preliminary data.</text>
</comment>
<keyword evidence="3" id="KW-1185">Reference proteome</keyword>
<dbReference type="InterPro" id="IPR012677">
    <property type="entry name" value="Nucleotide-bd_a/b_plait_sf"/>
</dbReference>
<dbReference type="Proteomes" id="UP001497392">
    <property type="component" value="Unassembled WGS sequence"/>
</dbReference>
<protein>
    <submittedName>
        <fullName evidence="2">G1989 protein</fullName>
    </submittedName>
</protein>